<dbReference type="Proteomes" id="UP001596443">
    <property type="component" value="Unassembled WGS sequence"/>
</dbReference>
<protein>
    <submittedName>
        <fullName evidence="2">HalOD1 output domain-containing protein</fullName>
    </submittedName>
</protein>
<sequence length="94" mass="10007">MIDKPASRADTDERQQLSHVVIESVAAATECSAHQLPPLHEAIDPDALNNLFASEGRTGGRSGGGHVSFRYHGCTVTVHASGRSVVERITDGEQ</sequence>
<dbReference type="RefSeq" id="WP_284062119.1">
    <property type="nucleotide sequence ID" value="NZ_CP126158.1"/>
</dbReference>
<reference evidence="2 3" key="1">
    <citation type="journal article" date="2019" name="Int. J. Syst. Evol. Microbiol.">
        <title>The Global Catalogue of Microorganisms (GCM) 10K type strain sequencing project: providing services to taxonomists for standard genome sequencing and annotation.</title>
        <authorList>
            <consortium name="The Broad Institute Genomics Platform"/>
            <consortium name="The Broad Institute Genome Sequencing Center for Infectious Disease"/>
            <person name="Wu L."/>
            <person name="Ma J."/>
        </authorList>
    </citation>
    <scope>NUCLEOTIDE SEQUENCE [LARGE SCALE GENOMIC DNA]</scope>
    <source>
        <strain evidence="2 3">SYNS20</strain>
    </source>
</reference>
<accession>A0ABD5TBA5</accession>
<comment type="caution">
    <text evidence="2">The sequence shown here is derived from an EMBL/GenBank/DDBJ whole genome shotgun (WGS) entry which is preliminary data.</text>
</comment>
<dbReference type="EMBL" id="JBHSWX010000012">
    <property type="protein sequence ID" value="MFC6785258.1"/>
    <property type="molecule type" value="Genomic_DNA"/>
</dbReference>
<evidence type="ECO:0000313" key="3">
    <source>
        <dbReference type="Proteomes" id="UP001596443"/>
    </source>
</evidence>
<dbReference type="AlphaFoldDB" id="A0ABD5TBA5"/>
<organism evidence="2 3">
    <name type="scientific">Halobaculum halobium</name>
    <dbReference type="NCBI Taxonomy" id="3032281"/>
    <lineage>
        <taxon>Archaea</taxon>
        <taxon>Methanobacteriati</taxon>
        <taxon>Methanobacteriota</taxon>
        <taxon>Stenosarchaea group</taxon>
        <taxon>Halobacteria</taxon>
        <taxon>Halobacteriales</taxon>
        <taxon>Haloferacaceae</taxon>
        <taxon>Halobaculum</taxon>
    </lineage>
</organism>
<name>A0ABD5TBA5_9EURY</name>
<dbReference type="Pfam" id="PF18545">
    <property type="entry name" value="HalOD1"/>
    <property type="match status" value="1"/>
</dbReference>
<gene>
    <name evidence="2" type="ORF">ACFQFD_04500</name>
</gene>
<evidence type="ECO:0000259" key="1">
    <source>
        <dbReference type="Pfam" id="PF18545"/>
    </source>
</evidence>
<dbReference type="InterPro" id="IPR040624">
    <property type="entry name" value="HalOD1"/>
</dbReference>
<keyword evidence="3" id="KW-1185">Reference proteome</keyword>
<evidence type="ECO:0000313" key="2">
    <source>
        <dbReference type="EMBL" id="MFC6785258.1"/>
    </source>
</evidence>
<proteinExistence type="predicted"/>
<feature type="domain" description="Halobacterial output" evidence="1">
    <location>
        <begin position="14"/>
        <end position="87"/>
    </location>
</feature>
<dbReference type="GeneID" id="81208279"/>